<evidence type="ECO:0000313" key="2">
    <source>
        <dbReference type="Proteomes" id="UP001209878"/>
    </source>
</evidence>
<protein>
    <recommendedName>
        <fullName evidence="3">Endonuclease/exonuclease/phosphatase domain-containing protein</fullName>
    </recommendedName>
</protein>
<evidence type="ECO:0008006" key="3">
    <source>
        <dbReference type="Google" id="ProtNLM"/>
    </source>
</evidence>
<gene>
    <name evidence="1" type="ORF">NP493_1059g00027</name>
</gene>
<accession>A0AAD9KHR0</accession>
<keyword evidence="2" id="KW-1185">Reference proteome</keyword>
<dbReference type="Proteomes" id="UP001209878">
    <property type="component" value="Unassembled WGS sequence"/>
</dbReference>
<organism evidence="1 2">
    <name type="scientific">Ridgeia piscesae</name>
    <name type="common">Tubeworm</name>
    <dbReference type="NCBI Taxonomy" id="27915"/>
    <lineage>
        <taxon>Eukaryota</taxon>
        <taxon>Metazoa</taxon>
        <taxon>Spiralia</taxon>
        <taxon>Lophotrochozoa</taxon>
        <taxon>Annelida</taxon>
        <taxon>Polychaeta</taxon>
        <taxon>Sedentaria</taxon>
        <taxon>Canalipalpata</taxon>
        <taxon>Sabellida</taxon>
        <taxon>Siboglinidae</taxon>
        <taxon>Ridgeia</taxon>
    </lineage>
</organism>
<comment type="caution">
    <text evidence="1">The sequence shown here is derived from an EMBL/GenBank/DDBJ whole genome shotgun (WGS) entry which is preliminary data.</text>
</comment>
<dbReference type="AlphaFoldDB" id="A0AAD9KHR0"/>
<dbReference type="PANTHER" id="PTHR19446">
    <property type="entry name" value="REVERSE TRANSCRIPTASES"/>
    <property type="match status" value="1"/>
</dbReference>
<sequence>MLVENKAARIARERRAYNITVLGLCETRWTQSGQVRLNTGEIILYSGHEEEDAHHTEGVALMLSHEAQNALINWEAAGPRIIFASFKTKKENIKLNIIQCYAPTNDKDEDTKEDFYNKLQTLCEKLKEKDMTILMGDLNAKIGSHNSGRTRAAKATAQEEYTEANRAVKNSVKTDKANFIEDLPKEAEDASAQGNMNQLYEITRKLAGKYKRTDRPIKDKNGNVLTSDEDQLKRWREHFEELLNRPPPQNPPDITPAEEVLQINCERPSKAEIEKTIHHMKRGKSSGPDKIPAEAIKADIGTSTEILHDLFGKIWKQEEIPTEWKEGYLVKLPKKGDMQDCKNYR</sequence>
<dbReference type="Gene3D" id="3.60.10.10">
    <property type="entry name" value="Endonuclease/exonuclease/phosphatase"/>
    <property type="match status" value="1"/>
</dbReference>
<dbReference type="InterPro" id="IPR036691">
    <property type="entry name" value="Endo/exonu/phosph_ase_sf"/>
</dbReference>
<dbReference type="EMBL" id="JAODUO010001057">
    <property type="protein sequence ID" value="KAK2171507.1"/>
    <property type="molecule type" value="Genomic_DNA"/>
</dbReference>
<dbReference type="SUPFAM" id="SSF56219">
    <property type="entry name" value="DNase I-like"/>
    <property type="match status" value="1"/>
</dbReference>
<reference evidence="1" key="1">
    <citation type="journal article" date="2023" name="Mol. Biol. Evol.">
        <title>Third-Generation Sequencing Reveals the Adaptive Role of the Epigenome in Three Deep-Sea Polychaetes.</title>
        <authorList>
            <person name="Perez M."/>
            <person name="Aroh O."/>
            <person name="Sun Y."/>
            <person name="Lan Y."/>
            <person name="Juniper S.K."/>
            <person name="Young C.R."/>
            <person name="Angers B."/>
            <person name="Qian P.Y."/>
        </authorList>
    </citation>
    <scope>NUCLEOTIDE SEQUENCE</scope>
    <source>
        <strain evidence="1">R07B-5</strain>
    </source>
</reference>
<evidence type="ECO:0000313" key="1">
    <source>
        <dbReference type="EMBL" id="KAK2171507.1"/>
    </source>
</evidence>
<name>A0AAD9KHR0_RIDPI</name>
<proteinExistence type="predicted"/>
<dbReference type="CDD" id="cd09076">
    <property type="entry name" value="L1-EN"/>
    <property type="match status" value="1"/>
</dbReference>